<dbReference type="AlphaFoldDB" id="A0A7I8KGR6"/>
<reference evidence="1" key="1">
    <citation type="submission" date="2020-02" db="EMBL/GenBank/DDBJ databases">
        <authorList>
            <person name="Scholz U."/>
            <person name="Mascher M."/>
            <person name="Fiebig A."/>
        </authorList>
    </citation>
    <scope>NUCLEOTIDE SEQUENCE</scope>
</reference>
<evidence type="ECO:0000313" key="2">
    <source>
        <dbReference type="Proteomes" id="UP000663760"/>
    </source>
</evidence>
<dbReference type="PANTHER" id="PTHR42648:SF28">
    <property type="entry name" value="TRANSPOSON-ENCODED PROTEIN WITH RIBONUCLEASE H-LIKE AND RETROVIRUS ZINC FINGER-LIKE DOMAINS"/>
    <property type="match status" value="1"/>
</dbReference>
<organism evidence="1 2">
    <name type="scientific">Spirodela intermedia</name>
    <name type="common">Intermediate duckweed</name>
    <dbReference type="NCBI Taxonomy" id="51605"/>
    <lineage>
        <taxon>Eukaryota</taxon>
        <taxon>Viridiplantae</taxon>
        <taxon>Streptophyta</taxon>
        <taxon>Embryophyta</taxon>
        <taxon>Tracheophyta</taxon>
        <taxon>Spermatophyta</taxon>
        <taxon>Magnoliopsida</taxon>
        <taxon>Liliopsida</taxon>
        <taxon>Araceae</taxon>
        <taxon>Lemnoideae</taxon>
        <taxon>Spirodela</taxon>
    </lineage>
</organism>
<evidence type="ECO:0000313" key="1">
    <source>
        <dbReference type="EMBL" id="CAA7396466.1"/>
    </source>
</evidence>
<dbReference type="EMBL" id="LR746268">
    <property type="protein sequence ID" value="CAA7396466.1"/>
    <property type="molecule type" value="Genomic_DNA"/>
</dbReference>
<proteinExistence type="predicted"/>
<protein>
    <submittedName>
        <fullName evidence="1">Uncharacterized protein</fullName>
    </submittedName>
</protein>
<name>A0A7I8KGR6_SPIIN</name>
<dbReference type="InterPro" id="IPR039537">
    <property type="entry name" value="Retrotran_Ty1/copia-like"/>
</dbReference>
<dbReference type="Proteomes" id="UP000663760">
    <property type="component" value="Chromosome 5"/>
</dbReference>
<accession>A0A7I8KGR6</accession>
<dbReference type="PANTHER" id="PTHR42648">
    <property type="entry name" value="TRANSPOSASE, PUTATIVE-RELATED"/>
    <property type="match status" value="1"/>
</dbReference>
<keyword evidence="2" id="KW-1185">Reference proteome</keyword>
<sequence length="92" mass="10721">MNITFLEHARSILSQVGLSKDFWVEAIHTTFYLVNKSPSTVIELKILEEVWFGSLIDYSHLRIFYCSVYAHVTGDKLELRVKKCIFMSYAQT</sequence>
<dbReference type="OrthoDB" id="786856at2759"/>
<gene>
    <name evidence="1" type="ORF">SI8410_05007129</name>
</gene>